<feature type="domain" description="VWFA" evidence="2">
    <location>
        <begin position="163"/>
        <end position="380"/>
    </location>
</feature>
<accession>A0A5C5Z9M0</accession>
<name>A0A5C5Z9M0_9BACT</name>
<evidence type="ECO:0000313" key="4">
    <source>
        <dbReference type="Proteomes" id="UP000315010"/>
    </source>
</evidence>
<feature type="transmembrane region" description="Helical" evidence="1">
    <location>
        <begin position="20"/>
        <end position="42"/>
    </location>
</feature>
<dbReference type="Pfam" id="PF13400">
    <property type="entry name" value="Tad"/>
    <property type="match status" value="1"/>
</dbReference>
<dbReference type="OrthoDB" id="256035at2"/>
<keyword evidence="1" id="KW-0812">Transmembrane</keyword>
<organism evidence="3 4">
    <name type="scientific">Novipirellula herctigrandis</name>
    <dbReference type="NCBI Taxonomy" id="2527986"/>
    <lineage>
        <taxon>Bacteria</taxon>
        <taxon>Pseudomonadati</taxon>
        <taxon>Planctomycetota</taxon>
        <taxon>Planctomycetia</taxon>
        <taxon>Pirellulales</taxon>
        <taxon>Pirellulaceae</taxon>
        <taxon>Novipirellula</taxon>
    </lineage>
</organism>
<dbReference type="CDD" id="cd00198">
    <property type="entry name" value="vWFA"/>
    <property type="match status" value="1"/>
</dbReference>
<dbReference type="SUPFAM" id="SSF53300">
    <property type="entry name" value="vWA-like"/>
    <property type="match status" value="1"/>
</dbReference>
<gene>
    <name evidence="3" type="ORF">CA13_46980</name>
</gene>
<dbReference type="InterPro" id="IPR002035">
    <property type="entry name" value="VWF_A"/>
</dbReference>
<dbReference type="EMBL" id="SJPJ01000001">
    <property type="protein sequence ID" value="TWT83233.1"/>
    <property type="molecule type" value="Genomic_DNA"/>
</dbReference>
<dbReference type="RefSeq" id="WP_146400257.1">
    <property type="nucleotide sequence ID" value="NZ_SJPJ01000001.1"/>
</dbReference>
<evidence type="ECO:0000313" key="3">
    <source>
        <dbReference type="EMBL" id="TWT83233.1"/>
    </source>
</evidence>
<dbReference type="Proteomes" id="UP000315010">
    <property type="component" value="Unassembled WGS sequence"/>
</dbReference>
<keyword evidence="1" id="KW-0472">Membrane</keyword>
<dbReference type="AlphaFoldDB" id="A0A5C5Z9M0"/>
<dbReference type="InterPro" id="IPR036465">
    <property type="entry name" value="vWFA_dom_sf"/>
</dbReference>
<dbReference type="PROSITE" id="PS50234">
    <property type="entry name" value="VWFA"/>
    <property type="match status" value="1"/>
</dbReference>
<dbReference type="Gene3D" id="3.40.50.410">
    <property type="entry name" value="von Willebrand factor, type A domain"/>
    <property type="match status" value="1"/>
</dbReference>
<evidence type="ECO:0000256" key="1">
    <source>
        <dbReference type="SAM" id="Phobius"/>
    </source>
</evidence>
<reference evidence="3 4" key="1">
    <citation type="submission" date="2019-02" db="EMBL/GenBank/DDBJ databases">
        <title>Deep-cultivation of Planctomycetes and their phenomic and genomic characterization uncovers novel biology.</title>
        <authorList>
            <person name="Wiegand S."/>
            <person name="Jogler M."/>
            <person name="Boedeker C."/>
            <person name="Pinto D."/>
            <person name="Vollmers J."/>
            <person name="Rivas-Marin E."/>
            <person name="Kohn T."/>
            <person name="Peeters S.H."/>
            <person name="Heuer A."/>
            <person name="Rast P."/>
            <person name="Oberbeckmann S."/>
            <person name="Bunk B."/>
            <person name="Jeske O."/>
            <person name="Meyerdierks A."/>
            <person name="Storesund J.E."/>
            <person name="Kallscheuer N."/>
            <person name="Luecker S."/>
            <person name="Lage O.M."/>
            <person name="Pohl T."/>
            <person name="Merkel B.J."/>
            <person name="Hornburger P."/>
            <person name="Mueller R.-W."/>
            <person name="Bruemmer F."/>
            <person name="Labrenz M."/>
            <person name="Spormann A.M."/>
            <person name="Op Den Camp H."/>
            <person name="Overmann J."/>
            <person name="Amann R."/>
            <person name="Jetten M.S.M."/>
            <person name="Mascher T."/>
            <person name="Medema M.H."/>
            <person name="Devos D.P."/>
            <person name="Kaster A.-K."/>
            <person name="Ovreas L."/>
            <person name="Rohde M."/>
            <person name="Galperin M.Y."/>
            <person name="Jogler C."/>
        </authorList>
    </citation>
    <scope>NUCLEOTIDE SEQUENCE [LARGE SCALE GENOMIC DNA]</scope>
    <source>
        <strain evidence="3 4">CA13</strain>
    </source>
</reference>
<protein>
    <submittedName>
        <fullName evidence="3">von Willebrand factor type A domain protein</fullName>
    </submittedName>
</protein>
<dbReference type="SMART" id="SM00327">
    <property type="entry name" value="VWA"/>
    <property type="match status" value="1"/>
</dbReference>
<sequence>MTTFQTCPFSTSVSKQRHGGTIVLFAFFMAILLGIAAFAVDLNRMQLVRSQMQSAVDAGALAGGLQLKKDPSDIQAAKDAAAKFIQLNDVGFLGSVPDEAIAVEAGEWDADEGVFVASTPHPFAISVHATQSGEQFFFAQIFGQTSLAIPRQAIASAPSEPLDIMMVLDLSKSMGSQGRIEALRNASPQFVTVIENSSNDDRIGVMGYGAIIGIYDPIAAGHSGTVYTATPACLFPNPEEASTDFAGVLEGELSDDFDYLRDSVLSSSSLQTDKYNGATPTGASIRDGAHYLDANIRDDARGIMVLMSDGYANRPETDASCYAISMAEYAESLGIEIHTISLGDEADVDVMTAIATTTGGKHFDARGVDAELSDELTKAFRDIANEIKRTTLVQ</sequence>
<keyword evidence="1" id="KW-1133">Transmembrane helix</keyword>
<keyword evidence="4" id="KW-1185">Reference proteome</keyword>
<comment type="caution">
    <text evidence="3">The sequence shown here is derived from an EMBL/GenBank/DDBJ whole genome shotgun (WGS) entry which is preliminary data.</text>
</comment>
<evidence type="ECO:0000259" key="2">
    <source>
        <dbReference type="PROSITE" id="PS50234"/>
    </source>
</evidence>
<dbReference type="InterPro" id="IPR028087">
    <property type="entry name" value="Tad_N"/>
</dbReference>
<proteinExistence type="predicted"/>